<dbReference type="Gene3D" id="1.10.3290.20">
    <property type="match status" value="1"/>
</dbReference>
<dbReference type="Gene3D" id="1.25.40.10">
    <property type="entry name" value="Tetratricopeptide repeat domain"/>
    <property type="match status" value="2"/>
</dbReference>
<dbReference type="Pfam" id="PF13911">
    <property type="entry name" value="AhpC-TSA_2"/>
    <property type="match status" value="1"/>
</dbReference>
<feature type="repeat" description="TPR" evidence="1">
    <location>
        <begin position="285"/>
        <end position="318"/>
    </location>
</feature>
<feature type="repeat" description="TPR" evidence="1">
    <location>
        <begin position="218"/>
        <end position="251"/>
    </location>
</feature>
<dbReference type="SMART" id="SM00028">
    <property type="entry name" value="TPR"/>
    <property type="match status" value="6"/>
</dbReference>
<dbReference type="AlphaFoldDB" id="A0A9Q1DMB0"/>
<dbReference type="PROSITE" id="PS50293">
    <property type="entry name" value="TPR_REGION"/>
    <property type="match status" value="1"/>
</dbReference>
<reference evidence="2" key="1">
    <citation type="journal article" date="2023" name="Science">
        <title>Genome structures resolve the early diversification of teleost fishes.</title>
        <authorList>
            <person name="Parey E."/>
            <person name="Louis A."/>
            <person name="Montfort J."/>
            <person name="Bouchez O."/>
            <person name="Roques C."/>
            <person name="Iampietro C."/>
            <person name="Lluch J."/>
            <person name="Castinel A."/>
            <person name="Donnadieu C."/>
            <person name="Desvignes T."/>
            <person name="Floi Bucao C."/>
            <person name="Jouanno E."/>
            <person name="Wen M."/>
            <person name="Mejri S."/>
            <person name="Dirks R."/>
            <person name="Jansen H."/>
            <person name="Henkel C."/>
            <person name="Chen W.J."/>
            <person name="Zahm M."/>
            <person name="Cabau C."/>
            <person name="Klopp C."/>
            <person name="Thompson A.W."/>
            <person name="Robinson-Rechavi M."/>
            <person name="Braasch I."/>
            <person name="Lecointre G."/>
            <person name="Bobe J."/>
            <person name="Postlethwait J.H."/>
            <person name="Berthelot C."/>
            <person name="Roest Crollius H."/>
            <person name="Guiguen Y."/>
        </authorList>
    </citation>
    <scope>NUCLEOTIDE SEQUENCE</scope>
    <source>
        <strain evidence="2">Concon-B</strain>
    </source>
</reference>
<organism evidence="2 3">
    <name type="scientific">Conger conger</name>
    <name type="common">Conger eel</name>
    <name type="synonym">Muraena conger</name>
    <dbReference type="NCBI Taxonomy" id="82655"/>
    <lineage>
        <taxon>Eukaryota</taxon>
        <taxon>Metazoa</taxon>
        <taxon>Chordata</taxon>
        <taxon>Craniata</taxon>
        <taxon>Vertebrata</taxon>
        <taxon>Euteleostomi</taxon>
        <taxon>Actinopterygii</taxon>
        <taxon>Neopterygii</taxon>
        <taxon>Teleostei</taxon>
        <taxon>Anguilliformes</taxon>
        <taxon>Congridae</taxon>
        <taxon>Conger</taxon>
    </lineage>
</organism>
<dbReference type="InterPro" id="IPR011990">
    <property type="entry name" value="TPR-like_helical_dom_sf"/>
</dbReference>
<keyword evidence="1" id="KW-0802">TPR repeat</keyword>
<keyword evidence="3" id="KW-1185">Reference proteome</keyword>
<dbReference type="Pfam" id="PF13181">
    <property type="entry name" value="TPR_8"/>
    <property type="match status" value="1"/>
</dbReference>
<dbReference type="InterPro" id="IPR032801">
    <property type="entry name" value="PXL2A/B/C"/>
</dbReference>
<protein>
    <recommendedName>
        <fullName evidence="4">Tetratricopeptide repeat protein 13</fullName>
    </recommendedName>
</protein>
<dbReference type="InterPro" id="IPR036249">
    <property type="entry name" value="Thioredoxin-like_sf"/>
</dbReference>
<feature type="repeat" description="TPR" evidence="1">
    <location>
        <begin position="353"/>
        <end position="386"/>
    </location>
</feature>
<dbReference type="PROSITE" id="PS50005">
    <property type="entry name" value="TPR"/>
    <property type="match status" value="4"/>
</dbReference>
<dbReference type="SUPFAM" id="SSF48452">
    <property type="entry name" value="TPR-like"/>
    <property type="match status" value="2"/>
</dbReference>
<dbReference type="PANTHER" id="PTHR44523:SF1">
    <property type="entry name" value="TETRATRICOPEPTIDE REPEAT PROTEIN 13"/>
    <property type="match status" value="1"/>
</dbReference>
<dbReference type="InterPro" id="IPR019734">
    <property type="entry name" value="TPR_rpt"/>
</dbReference>
<gene>
    <name evidence="2" type="ORF">COCON_G00097670</name>
</gene>
<proteinExistence type="predicted"/>
<name>A0A9Q1DMB0_CONCO</name>
<accession>A0A9Q1DMB0</accession>
<evidence type="ECO:0008006" key="4">
    <source>
        <dbReference type="Google" id="ProtNLM"/>
    </source>
</evidence>
<dbReference type="Pfam" id="PF00515">
    <property type="entry name" value="TPR_1"/>
    <property type="match status" value="1"/>
</dbReference>
<dbReference type="SUPFAM" id="SSF52833">
    <property type="entry name" value="Thioredoxin-like"/>
    <property type="match status" value="1"/>
</dbReference>
<dbReference type="OrthoDB" id="1926212at2759"/>
<comment type="caution">
    <text evidence="2">The sequence shown here is derived from an EMBL/GenBank/DDBJ whole genome shotgun (WGS) entry which is preliminary data.</text>
</comment>
<dbReference type="Proteomes" id="UP001152803">
    <property type="component" value="Unassembled WGS sequence"/>
</dbReference>
<feature type="repeat" description="TPR" evidence="1">
    <location>
        <begin position="319"/>
        <end position="352"/>
    </location>
</feature>
<evidence type="ECO:0000313" key="2">
    <source>
        <dbReference type="EMBL" id="KAJ8275142.1"/>
    </source>
</evidence>
<evidence type="ECO:0000313" key="3">
    <source>
        <dbReference type="Proteomes" id="UP001152803"/>
    </source>
</evidence>
<dbReference type="EMBL" id="JAFJMO010000006">
    <property type="protein sequence ID" value="KAJ8275142.1"/>
    <property type="molecule type" value="Genomic_DNA"/>
</dbReference>
<evidence type="ECO:0000256" key="1">
    <source>
        <dbReference type="PROSITE-ProRule" id="PRU00339"/>
    </source>
</evidence>
<dbReference type="Gene3D" id="3.40.30.10">
    <property type="entry name" value="Glutaredoxin"/>
    <property type="match status" value="1"/>
</dbReference>
<dbReference type="PANTHER" id="PTHR44523">
    <property type="entry name" value="TETRATRICOPEPTIDE REPEAT PROTEIN 13"/>
    <property type="match status" value="1"/>
</dbReference>
<sequence length="1169" mass="132306">MKSFRLLCNDWCLEKFGALELHYQSDGASHLHIKHNMAPAGRGVVVVALSLLCLCRAIFSTEYFSTLTFFNSELHKHGCSSPSEWEEYAADCEASILQLEDPECEEGGNPPCESVFSLNAEKILSQAKVFIEQKRFPFPVENHNTNEELAIGYVLIGNALYDEAIKHFSLLLQGDPELVSAIYGRGIAYGKKSLQDIKNADLALYELSRVIALEPNRPEVYEQRAEILSPLGRISEALSDLSKAIQLQPSARLHRHRGTLLFISEDYVAAMEDFQQSLELKKNQPIAMLYKGLTYFHRGMLKEAIDTFKEALKLKSDFIDAYKSLGQAYRELGDFEAAMESFQKALLLNQNHIQSLQLRGMMLYHHGSLQEAIRNFKRCLQLEPYNEVCQYMKGLSHVAMGQFYEGIKAQTKVMLNDPLLGQKASSEYLKVKYLREYSRYLHSHLDIAVAEYNVDQDLPGNFKNHWAKNLPFLIEDYEEQPGLQPHIKDVLPQNFESYNADIQKLVCTADHLGALMQYNTSGFLPNRRIHRAMGLATVEVMQAMQRTWSNSKVRVNGKTRQMQWRDMFDIAVKWRRIADPDQPVLWLDQMPARSLSRGFNNHINLIRGQIINIRYLAYFSNILDFIKDRIRGYHRAYNPRGLLEVSQALDSVNKVEDLLPIMKQFNSKTRDGFTVNSKVPSLKDLKKEHDGFTITITGDRVGNMLFSVETQTTEERTQQYQSEIESLYKELTAKGKALMLSTELGDADAVCNLILSLVYYFCNLMPLSRGSSVVAYSVVMGALMASGKEVIGRIPPGKLVDFEAMTTPSPEDFSKTAKSWMKLKSLPVWYQSLPSVAESFPTTRTMIEVLNTDSTSHSGINEVTTRSLPTQCERRLEMAGEVKLKEDDLLINAVSDFVSVGRSILKEAENECCKGLSQEKVAETITSLFSLAAVGASFFTSLSVKNRSEAEELWKTAYRHAEVRDSTEDLLQLEVDWDSFLQRQDVEQQMTHRLLGQDSRAGSLTGEMAFTDARTGGTVNLAQYLGKGESLLLLETNQGLLDAQSVRVLVVSFDCKEGAQYWLQETGCKYDMLLDPQRKVYTAFGLGRSYAKVFKFDNMLKYGEYFTLSRQFPEMKSIYISDFYQLGGDFVLDEGGRVIYSHPSQGPLDRPEVAEILAGIAEGRCPSDP</sequence>